<dbReference type="AlphaFoldDB" id="A0AAD7H8C7"/>
<sequence>MLKLVCLQNGAVYGVIITDLHSVGKSSARTYPPPSPCRERPAGGTRGWDGLVVVFLPLNLLNIYIYQNPGLLYSLTNPLIITPGSRVILFDSEVSIQMTRLAFNSSRPVVACIHTESSLFNRNNPVSVRNDRLKNGGSGKCPKRQRSAPKPLQAAGKRPKPLTRWDGLETTIFAWRWLGWSVRGWTGLGWA</sequence>
<protein>
    <submittedName>
        <fullName evidence="2">Uncharacterized protein</fullName>
    </submittedName>
</protein>
<accession>A0AAD7H8C7</accession>
<dbReference type="Proteomes" id="UP001215598">
    <property type="component" value="Unassembled WGS sequence"/>
</dbReference>
<feature type="region of interest" description="Disordered" evidence="1">
    <location>
        <begin position="131"/>
        <end position="161"/>
    </location>
</feature>
<reference evidence="2" key="1">
    <citation type="submission" date="2023-03" db="EMBL/GenBank/DDBJ databases">
        <title>Massive genome expansion in bonnet fungi (Mycena s.s.) driven by repeated elements and novel gene families across ecological guilds.</title>
        <authorList>
            <consortium name="Lawrence Berkeley National Laboratory"/>
            <person name="Harder C.B."/>
            <person name="Miyauchi S."/>
            <person name="Viragh M."/>
            <person name="Kuo A."/>
            <person name="Thoen E."/>
            <person name="Andreopoulos B."/>
            <person name="Lu D."/>
            <person name="Skrede I."/>
            <person name="Drula E."/>
            <person name="Henrissat B."/>
            <person name="Morin E."/>
            <person name="Kohler A."/>
            <person name="Barry K."/>
            <person name="LaButti K."/>
            <person name="Morin E."/>
            <person name="Salamov A."/>
            <person name="Lipzen A."/>
            <person name="Mereny Z."/>
            <person name="Hegedus B."/>
            <person name="Baldrian P."/>
            <person name="Stursova M."/>
            <person name="Weitz H."/>
            <person name="Taylor A."/>
            <person name="Grigoriev I.V."/>
            <person name="Nagy L.G."/>
            <person name="Martin F."/>
            <person name="Kauserud H."/>
        </authorList>
    </citation>
    <scope>NUCLEOTIDE SEQUENCE</scope>
    <source>
        <strain evidence="2">CBHHK182m</strain>
    </source>
</reference>
<keyword evidence="3" id="KW-1185">Reference proteome</keyword>
<proteinExistence type="predicted"/>
<name>A0AAD7H8C7_9AGAR</name>
<organism evidence="2 3">
    <name type="scientific">Mycena metata</name>
    <dbReference type="NCBI Taxonomy" id="1033252"/>
    <lineage>
        <taxon>Eukaryota</taxon>
        <taxon>Fungi</taxon>
        <taxon>Dikarya</taxon>
        <taxon>Basidiomycota</taxon>
        <taxon>Agaricomycotina</taxon>
        <taxon>Agaricomycetes</taxon>
        <taxon>Agaricomycetidae</taxon>
        <taxon>Agaricales</taxon>
        <taxon>Marasmiineae</taxon>
        <taxon>Mycenaceae</taxon>
        <taxon>Mycena</taxon>
    </lineage>
</organism>
<evidence type="ECO:0000313" key="2">
    <source>
        <dbReference type="EMBL" id="KAJ7714903.1"/>
    </source>
</evidence>
<evidence type="ECO:0000313" key="3">
    <source>
        <dbReference type="Proteomes" id="UP001215598"/>
    </source>
</evidence>
<comment type="caution">
    <text evidence="2">The sequence shown here is derived from an EMBL/GenBank/DDBJ whole genome shotgun (WGS) entry which is preliminary data.</text>
</comment>
<evidence type="ECO:0000256" key="1">
    <source>
        <dbReference type="SAM" id="MobiDB-lite"/>
    </source>
</evidence>
<gene>
    <name evidence="2" type="ORF">B0H16DRAFT_1806622</name>
</gene>
<dbReference type="EMBL" id="JARKIB010000317">
    <property type="protein sequence ID" value="KAJ7714903.1"/>
    <property type="molecule type" value="Genomic_DNA"/>
</dbReference>